<sequence length="37" mass="4056">MWLALIACGPHGPALLSVPASFEPQWNLPSEIPARRE</sequence>
<dbReference type="WBParaSite" id="HPLM_0001305201-mRNA-1">
    <property type="protein sequence ID" value="HPLM_0001305201-mRNA-1"/>
    <property type="gene ID" value="HPLM_0001305201"/>
</dbReference>
<evidence type="ECO:0000313" key="2">
    <source>
        <dbReference type="Proteomes" id="UP000268014"/>
    </source>
</evidence>
<dbReference type="EMBL" id="UZAF01018064">
    <property type="protein sequence ID" value="VDO47663.1"/>
    <property type="molecule type" value="Genomic_DNA"/>
</dbReference>
<reference evidence="1 2" key="2">
    <citation type="submission" date="2018-11" db="EMBL/GenBank/DDBJ databases">
        <authorList>
            <consortium name="Pathogen Informatics"/>
        </authorList>
    </citation>
    <scope>NUCLEOTIDE SEQUENCE [LARGE SCALE GENOMIC DNA]</scope>
    <source>
        <strain evidence="1 2">MHpl1</strain>
    </source>
</reference>
<dbReference type="Proteomes" id="UP000268014">
    <property type="component" value="Unassembled WGS sequence"/>
</dbReference>
<organism evidence="3">
    <name type="scientific">Haemonchus placei</name>
    <name type="common">Barber's pole worm</name>
    <dbReference type="NCBI Taxonomy" id="6290"/>
    <lineage>
        <taxon>Eukaryota</taxon>
        <taxon>Metazoa</taxon>
        <taxon>Ecdysozoa</taxon>
        <taxon>Nematoda</taxon>
        <taxon>Chromadorea</taxon>
        <taxon>Rhabditida</taxon>
        <taxon>Rhabditina</taxon>
        <taxon>Rhabditomorpha</taxon>
        <taxon>Strongyloidea</taxon>
        <taxon>Trichostrongylidae</taxon>
        <taxon>Haemonchus</taxon>
    </lineage>
</organism>
<protein>
    <submittedName>
        <fullName evidence="1 3">Uncharacterized protein</fullName>
    </submittedName>
</protein>
<gene>
    <name evidence="1" type="ORF">HPLM_LOCUS13044</name>
</gene>
<accession>A0A0N4WP02</accession>
<reference evidence="3" key="1">
    <citation type="submission" date="2017-02" db="UniProtKB">
        <authorList>
            <consortium name="WormBaseParasite"/>
        </authorList>
    </citation>
    <scope>IDENTIFICATION</scope>
</reference>
<evidence type="ECO:0000313" key="1">
    <source>
        <dbReference type="EMBL" id="VDO47663.1"/>
    </source>
</evidence>
<dbReference type="AlphaFoldDB" id="A0A0N4WP02"/>
<keyword evidence="2" id="KW-1185">Reference proteome</keyword>
<name>A0A0N4WP02_HAEPC</name>
<evidence type="ECO:0000313" key="3">
    <source>
        <dbReference type="WBParaSite" id="HPLM_0001305201-mRNA-1"/>
    </source>
</evidence>
<proteinExistence type="predicted"/>